<name>A0A974I0U4_XENLA</name>
<dbReference type="SUPFAM" id="SSF82771">
    <property type="entry name" value="GIY-YIG endonuclease"/>
    <property type="match status" value="1"/>
</dbReference>
<evidence type="ECO:0000313" key="3">
    <source>
        <dbReference type="Proteomes" id="UP000694892"/>
    </source>
</evidence>
<dbReference type="Pfam" id="PF01541">
    <property type="entry name" value="GIY-YIG"/>
    <property type="match status" value="1"/>
</dbReference>
<dbReference type="PROSITE" id="PS50164">
    <property type="entry name" value="GIY_YIG"/>
    <property type="match status" value="1"/>
</dbReference>
<dbReference type="AlphaFoldDB" id="A0A974I0U4"/>
<evidence type="ECO:0000259" key="1">
    <source>
        <dbReference type="PROSITE" id="PS50164"/>
    </source>
</evidence>
<dbReference type="PANTHER" id="PTHR21301:SF13">
    <property type="match status" value="1"/>
</dbReference>
<accession>A0A974I0U4</accession>
<proteinExistence type="predicted"/>
<reference evidence="3" key="1">
    <citation type="journal article" date="2016" name="Nature">
        <title>Genome evolution in the allotetraploid frog Xenopus laevis.</title>
        <authorList>
            <person name="Session A.M."/>
            <person name="Uno Y."/>
            <person name="Kwon T."/>
            <person name="Chapman J.A."/>
            <person name="Toyoda A."/>
            <person name="Takahashi S."/>
            <person name="Fukui A."/>
            <person name="Hikosaka A."/>
            <person name="Suzuki A."/>
            <person name="Kondo M."/>
            <person name="van Heeringen S.J."/>
            <person name="Quigley I."/>
            <person name="Heinz S."/>
            <person name="Ogino H."/>
            <person name="Ochi H."/>
            <person name="Hellsten U."/>
            <person name="Lyons J.B."/>
            <person name="Simakov O."/>
            <person name="Putnam N."/>
            <person name="Stites J."/>
            <person name="Kuroki Y."/>
            <person name="Tanaka T."/>
            <person name="Michiue T."/>
            <person name="Watanabe M."/>
            <person name="Bogdanovic O."/>
            <person name="Lister R."/>
            <person name="Georgiou G."/>
            <person name="Paranjpe S.S."/>
            <person name="van Kruijsbergen I."/>
            <person name="Shu S."/>
            <person name="Carlson J."/>
            <person name="Kinoshita T."/>
            <person name="Ohta Y."/>
            <person name="Mawaribuchi S."/>
            <person name="Jenkins J."/>
            <person name="Grimwood J."/>
            <person name="Schmutz J."/>
            <person name="Mitros T."/>
            <person name="Mozaffari S.V."/>
            <person name="Suzuki Y."/>
            <person name="Haramoto Y."/>
            <person name="Yamamoto T.S."/>
            <person name="Takagi C."/>
            <person name="Heald R."/>
            <person name="Miller K."/>
            <person name="Haudenschild C."/>
            <person name="Kitzman J."/>
            <person name="Nakayama T."/>
            <person name="Izutsu Y."/>
            <person name="Robert J."/>
            <person name="Fortriede J."/>
            <person name="Burns K."/>
            <person name="Lotay V."/>
            <person name="Karimi K."/>
            <person name="Yasuoka Y."/>
            <person name="Dichmann D.S."/>
            <person name="Flajnik M.F."/>
            <person name="Houston D.W."/>
            <person name="Shendure J."/>
            <person name="DuPasquier L."/>
            <person name="Vize P.D."/>
            <person name="Zorn A.M."/>
            <person name="Ito M."/>
            <person name="Marcotte E.M."/>
            <person name="Wallingford J.B."/>
            <person name="Ito Y."/>
            <person name="Asashima M."/>
            <person name="Ueno N."/>
            <person name="Matsuda Y."/>
            <person name="Veenstra G.J."/>
            <person name="Fujiyama A."/>
            <person name="Harland R.M."/>
            <person name="Taira M."/>
            <person name="Rokhsar D.S."/>
        </authorList>
    </citation>
    <scope>NUCLEOTIDE SEQUENCE [LARGE SCALE GENOMIC DNA]</scope>
    <source>
        <strain evidence="3">J</strain>
    </source>
</reference>
<dbReference type="Gene3D" id="3.40.1440.10">
    <property type="entry name" value="GIY-YIG endonuclease"/>
    <property type="match status" value="1"/>
</dbReference>
<evidence type="ECO:0000313" key="2">
    <source>
        <dbReference type="EMBL" id="OCT97489.1"/>
    </source>
</evidence>
<dbReference type="PANTHER" id="PTHR21301">
    <property type="entry name" value="REVERSE TRANSCRIPTASE"/>
    <property type="match status" value="1"/>
</dbReference>
<dbReference type="Proteomes" id="UP000694892">
    <property type="component" value="Chromosome 1S"/>
</dbReference>
<dbReference type="InterPro" id="IPR000305">
    <property type="entry name" value="GIY-YIG_endonuc"/>
</dbReference>
<protein>
    <recommendedName>
        <fullName evidence="1">GIY-YIG domain-containing protein</fullName>
    </recommendedName>
</protein>
<feature type="domain" description="GIY-YIG" evidence="1">
    <location>
        <begin position="369"/>
        <end position="468"/>
    </location>
</feature>
<dbReference type="CDD" id="cd10442">
    <property type="entry name" value="GIY-YIG_PLEs"/>
    <property type="match status" value="1"/>
</dbReference>
<sequence>MQSEGEELLEEMNRDLINISPIIYANNTERLKRLHDVFVGHDMSISQQPLQRTFQTLEKLLIKETRLWWDVATLEKYMELKILPRGLRIKKFPTFPVEDENFTLQWNETLSNCSFKLIDMLIDYKKAQLFEVKKEVSEQQDKIEQSKGVEGFAKFEALLKIKLKKEEDETVNIISRKFSRDKMDYEVGKVYVKTPMRSRFNQRSFRRSTPKSILKPPLSPKKVSFSSFENNSLSGEHFSNAIGICGYVEADFLIKACNRRDQFLKRGYRMQELERAFKIAISKDREDLLKTKNSNRHQKIDKPLFITSYSRQFTQIKQIINKHIPMLYNDSKLREVLIKGYNFIHKSKTFVSTRTQKEYNINCFINCNTSYVVYLLTCTHCGIQYVGCTTRPLKNRMREHISQIGAKSSATTVSRHFSQCNQGNVSHLQIQVIDKVRNWSRGGNKQKKLLELEVRWIFILDTREPKGLNIRWDVSCHT</sequence>
<dbReference type="EMBL" id="CM004467">
    <property type="protein sequence ID" value="OCT97489.1"/>
    <property type="molecule type" value="Genomic_DNA"/>
</dbReference>
<organism evidence="2 3">
    <name type="scientific">Xenopus laevis</name>
    <name type="common">African clawed frog</name>
    <dbReference type="NCBI Taxonomy" id="8355"/>
    <lineage>
        <taxon>Eukaryota</taxon>
        <taxon>Metazoa</taxon>
        <taxon>Chordata</taxon>
        <taxon>Craniata</taxon>
        <taxon>Vertebrata</taxon>
        <taxon>Euteleostomi</taxon>
        <taxon>Amphibia</taxon>
        <taxon>Batrachia</taxon>
        <taxon>Anura</taxon>
        <taxon>Pipoidea</taxon>
        <taxon>Pipidae</taxon>
        <taxon>Xenopodinae</taxon>
        <taxon>Xenopus</taxon>
        <taxon>Xenopus</taxon>
    </lineage>
</organism>
<dbReference type="InterPro" id="IPR035901">
    <property type="entry name" value="GIY-YIG_endonuc_sf"/>
</dbReference>
<gene>
    <name evidence="2" type="ORF">XELAEV_18009716mg</name>
</gene>